<dbReference type="HAMAP" id="MF_00376">
    <property type="entry name" value="Dephospho_CoA_kinase"/>
    <property type="match status" value="1"/>
</dbReference>
<dbReference type="InterPro" id="IPR027417">
    <property type="entry name" value="P-loop_NTPase"/>
</dbReference>
<evidence type="ECO:0000313" key="4">
    <source>
        <dbReference type="EMBL" id="PJF19673.1"/>
    </source>
</evidence>
<dbReference type="Pfam" id="PF01121">
    <property type="entry name" value="CoaE"/>
    <property type="match status" value="1"/>
</dbReference>
<dbReference type="STRING" id="1246581.A0A2H9TPJ1"/>
<dbReference type="PROSITE" id="PS51219">
    <property type="entry name" value="DPCK"/>
    <property type="match status" value="1"/>
</dbReference>
<evidence type="ECO:0000313" key="5">
    <source>
        <dbReference type="Proteomes" id="UP000240830"/>
    </source>
</evidence>
<proteinExistence type="inferred from homology"/>
<evidence type="ECO:0000256" key="3">
    <source>
        <dbReference type="SAM" id="Phobius"/>
    </source>
</evidence>
<keyword evidence="4" id="KW-0418">Kinase</keyword>
<dbReference type="Gene3D" id="3.40.50.300">
    <property type="entry name" value="P-loop containing nucleotide triphosphate hydrolases"/>
    <property type="match status" value="1"/>
</dbReference>
<organism evidence="4 5">
    <name type="scientific">Paramicrosporidium saccamoebae</name>
    <dbReference type="NCBI Taxonomy" id="1246581"/>
    <lineage>
        <taxon>Eukaryota</taxon>
        <taxon>Fungi</taxon>
        <taxon>Fungi incertae sedis</taxon>
        <taxon>Cryptomycota</taxon>
        <taxon>Cryptomycota incertae sedis</taxon>
        <taxon>Paramicrosporidium</taxon>
    </lineage>
</organism>
<accession>A0A2H9TPJ1</accession>
<evidence type="ECO:0000256" key="1">
    <source>
        <dbReference type="ARBA" id="ARBA00022741"/>
    </source>
</evidence>
<protein>
    <submittedName>
        <fullName evidence="4">Dephospho-CoA kinase domain-containing protein-like</fullName>
    </submittedName>
</protein>
<evidence type="ECO:0000256" key="2">
    <source>
        <dbReference type="ARBA" id="ARBA00022840"/>
    </source>
</evidence>
<feature type="transmembrane region" description="Helical" evidence="3">
    <location>
        <begin position="227"/>
        <end position="248"/>
    </location>
</feature>
<keyword evidence="4" id="KW-0808">Transferase</keyword>
<dbReference type="OrthoDB" id="247245at2759"/>
<dbReference type="CDD" id="cd02022">
    <property type="entry name" value="DPCK"/>
    <property type="match status" value="1"/>
</dbReference>
<keyword evidence="1" id="KW-0547">Nucleotide-binding</keyword>
<keyword evidence="2" id="KW-0067">ATP-binding</keyword>
<keyword evidence="5" id="KW-1185">Reference proteome</keyword>
<dbReference type="InterPro" id="IPR001977">
    <property type="entry name" value="Depp_CoAkinase"/>
</dbReference>
<dbReference type="GO" id="GO:0015937">
    <property type="term" value="P:coenzyme A biosynthetic process"/>
    <property type="evidence" value="ECO:0007669"/>
    <property type="project" value="InterPro"/>
</dbReference>
<dbReference type="SUPFAM" id="SSF52540">
    <property type="entry name" value="P-loop containing nucleoside triphosphate hydrolases"/>
    <property type="match status" value="1"/>
</dbReference>
<reference evidence="4 5" key="1">
    <citation type="submission" date="2016-10" db="EMBL/GenBank/DDBJ databases">
        <title>The genome of Paramicrosporidium saccamoebae is the missing link in understanding Cryptomycota and Microsporidia evolution.</title>
        <authorList>
            <person name="Quandt C.A."/>
            <person name="Beaudet D."/>
            <person name="Corsaro D."/>
            <person name="Michel R."/>
            <person name="Corradi N."/>
            <person name="James T."/>
        </authorList>
    </citation>
    <scope>NUCLEOTIDE SEQUENCE [LARGE SCALE GENOMIC DNA]</scope>
    <source>
        <strain evidence="4 5">KSL3</strain>
    </source>
</reference>
<comment type="caution">
    <text evidence="4">The sequence shown here is derived from an EMBL/GenBank/DDBJ whole genome shotgun (WGS) entry which is preliminary data.</text>
</comment>
<dbReference type="PANTHER" id="PTHR10695:SF46">
    <property type="entry name" value="BIFUNCTIONAL COENZYME A SYNTHASE-RELATED"/>
    <property type="match status" value="1"/>
</dbReference>
<dbReference type="Proteomes" id="UP000240830">
    <property type="component" value="Unassembled WGS sequence"/>
</dbReference>
<dbReference type="AlphaFoldDB" id="A0A2H9TPJ1"/>
<dbReference type="PANTHER" id="PTHR10695">
    <property type="entry name" value="DEPHOSPHO-COA KINASE-RELATED"/>
    <property type="match status" value="1"/>
</dbReference>
<dbReference type="NCBIfam" id="TIGR00152">
    <property type="entry name" value="dephospho-CoA kinase"/>
    <property type="match status" value="1"/>
</dbReference>
<keyword evidence="3" id="KW-0812">Transmembrane</keyword>
<gene>
    <name evidence="4" type="ORF">PSACC_00501</name>
</gene>
<keyword evidence="3" id="KW-1133">Transmembrane helix</keyword>
<keyword evidence="3" id="KW-0472">Membrane</keyword>
<dbReference type="GO" id="GO:0005524">
    <property type="term" value="F:ATP binding"/>
    <property type="evidence" value="ECO:0007669"/>
    <property type="project" value="UniProtKB-KW"/>
</dbReference>
<dbReference type="GO" id="GO:0004140">
    <property type="term" value="F:dephospho-CoA kinase activity"/>
    <property type="evidence" value="ECO:0007669"/>
    <property type="project" value="InterPro"/>
</dbReference>
<sequence>MQLIGLTGGIATGKTTASAYLQQQNIPVIDADLLSRQALEPGTSGYQKACRLFPQAVDKGGLLNRGKLGDIIFNDVAARKKLEGIIHPEVQSAIVKTIIWYWFRGYCRVVLDIPLLFETRMDRWMSYTVVITVSGELQIGRLIERSHLTLEQAESRIAAQMPINTKCKLADVVIQNDGDIGALYKLLDVAVVRRWMGNKQILFLSNPPRITPPTTQHCCNIVHKSTLLNYFCFFVSLGTVFFPFPALIMTNAMSVEMPVTPRTNNVSGTATA</sequence>
<dbReference type="EMBL" id="MTSL01000048">
    <property type="protein sequence ID" value="PJF19673.1"/>
    <property type="molecule type" value="Genomic_DNA"/>
</dbReference>
<name>A0A2H9TPJ1_9FUNG</name>